<dbReference type="GO" id="GO:0003676">
    <property type="term" value="F:nucleic acid binding"/>
    <property type="evidence" value="ECO:0007669"/>
    <property type="project" value="UniProtKB-UniRule"/>
</dbReference>
<sequence length="178" mass="19096">ISFSTIWHPYLYHLQSVLRFADICAGPGGFSEYMLWRRCSGGPIISSSPASPTGSADSGDAGDSLVQNSSVSGATESQTLDRPALSAKGYGFTKTGNCDFRRHDLLAGPGEAFEAHYGPLKDGDITQWQNLASFALWIGQETGGHGVDLVMADGVSPSYSYLNHLYRPFAVQLFTSAH</sequence>
<comment type="caution">
    <text evidence="4">The sequence shown here is derived from an EMBL/GenBank/DDBJ whole genome shotgun (WGS) entry which is preliminary data.</text>
</comment>
<comment type="catalytic activity">
    <reaction evidence="1">
        <text>a 5'-end (N(7)-methyl 5'-triphosphoguanosine)-ribonucleoside in mRNA + S-adenosyl-L-methionine = a 5'-end (N(7)-methyl 5'-triphosphoguanosine)-(2'-O-methyl-ribonucleoside) in mRNA + S-adenosyl-L-homocysteine + H(+)</text>
        <dbReference type="Rhea" id="RHEA:67020"/>
        <dbReference type="Rhea" id="RHEA-COMP:17167"/>
        <dbReference type="Rhea" id="RHEA-COMP:17168"/>
        <dbReference type="ChEBI" id="CHEBI:15378"/>
        <dbReference type="ChEBI" id="CHEBI:57856"/>
        <dbReference type="ChEBI" id="CHEBI:59789"/>
        <dbReference type="ChEBI" id="CHEBI:156461"/>
        <dbReference type="ChEBI" id="CHEBI:167609"/>
        <dbReference type="EC" id="2.1.1.57"/>
    </reaction>
</comment>
<dbReference type="GO" id="GO:0016556">
    <property type="term" value="P:mRNA modification"/>
    <property type="evidence" value="ECO:0007669"/>
    <property type="project" value="UniProtKB-UniRule"/>
</dbReference>
<evidence type="ECO:0000313" key="5">
    <source>
        <dbReference type="Proteomes" id="UP000784294"/>
    </source>
</evidence>
<name>A0A3S5CS52_9PLAT</name>
<dbReference type="GO" id="GO:0032259">
    <property type="term" value="P:methylation"/>
    <property type="evidence" value="ECO:0007669"/>
    <property type="project" value="UniProtKB-KW"/>
</dbReference>
<organism evidence="4 5">
    <name type="scientific">Protopolystoma xenopodis</name>
    <dbReference type="NCBI Taxonomy" id="117903"/>
    <lineage>
        <taxon>Eukaryota</taxon>
        <taxon>Metazoa</taxon>
        <taxon>Spiralia</taxon>
        <taxon>Lophotrochozoa</taxon>
        <taxon>Platyhelminthes</taxon>
        <taxon>Monogenea</taxon>
        <taxon>Polyopisthocotylea</taxon>
        <taxon>Polystomatidea</taxon>
        <taxon>Polystomatidae</taxon>
        <taxon>Protopolystoma</taxon>
    </lineage>
</organism>
<comment type="subcellular location">
    <subcellularLocation>
        <location evidence="1">Nucleus</location>
    </subcellularLocation>
</comment>
<accession>A0A3S5CS52</accession>
<dbReference type="GO" id="GO:0006370">
    <property type="term" value="P:7-methylguanosine mRNA capping"/>
    <property type="evidence" value="ECO:0007669"/>
    <property type="project" value="UniProtKB-UniRule"/>
</dbReference>
<dbReference type="OrthoDB" id="17307at2759"/>
<dbReference type="GO" id="GO:0005634">
    <property type="term" value="C:nucleus"/>
    <property type="evidence" value="ECO:0007669"/>
    <property type="project" value="UniProtKB-SubCell"/>
</dbReference>
<dbReference type="Gene3D" id="3.40.50.12760">
    <property type="match status" value="1"/>
</dbReference>
<dbReference type="Pfam" id="PF01728">
    <property type="entry name" value="FtsJ"/>
    <property type="match status" value="1"/>
</dbReference>
<proteinExistence type="predicted"/>
<feature type="region of interest" description="Disordered" evidence="2">
    <location>
        <begin position="47"/>
        <end position="80"/>
    </location>
</feature>
<keyword evidence="1" id="KW-0507">mRNA processing</keyword>
<evidence type="ECO:0000256" key="1">
    <source>
        <dbReference type="RuleBase" id="RU368012"/>
    </source>
</evidence>
<keyword evidence="5" id="KW-1185">Reference proteome</keyword>
<evidence type="ECO:0000313" key="4">
    <source>
        <dbReference type="EMBL" id="VEL32030.1"/>
    </source>
</evidence>
<dbReference type="EMBL" id="CAAALY010129380">
    <property type="protein sequence ID" value="VEL32030.1"/>
    <property type="molecule type" value="Genomic_DNA"/>
</dbReference>
<dbReference type="PANTHER" id="PTHR16121">
    <property type="entry name" value="CAP-SPECIFIC MRNA (NUCLEOSIDE-2'-O-)-METHYLTRANSFERASE 1-RELATED"/>
    <property type="match status" value="1"/>
</dbReference>
<reference evidence="4" key="1">
    <citation type="submission" date="2018-11" db="EMBL/GenBank/DDBJ databases">
        <authorList>
            <consortium name="Pathogen Informatics"/>
        </authorList>
    </citation>
    <scope>NUCLEOTIDE SEQUENCE</scope>
</reference>
<feature type="domain" description="Ribosomal RNA methyltransferase FtsJ" evidence="3">
    <location>
        <begin position="15"/>
        <end position="175"/>
    </location>
</feature>
<dbReference type="GO" id="GO:0004483">
    <property type="term" value="F:methyltransferase cap1 activity"/>
    <property type="evidence" value="ECO:0007669"/>
    <property type="project" value="UniProtKB-UniRule"/>
</dbReference>
<feature type="non-terminal residue" evidence="4">
    <location>
        <position position="1"/>
    </location>
</feature>
<dbReference type="AlphaFoldDB" id="A0A3S5CS52"/>
<evidence type="ECO:0000259" key="3">
    <source>
        <dbReference type="Pfam" id="PF01728"/>
    </source>
</evidence>
<keyword evidence="1" id="KW-0808">Transferase</keyword>
<dbReference type="InterPro" id="IPR050851">
    <property type="entry name" value="mRNA_Cap_2O-Ribose_MeTrfase"/>
</dbReference>
<keyword evidence="1" id="KW-0949">S-adenosyl-L-methionine</keyword>
<gene>
    <name evidence="4" type="ORF">PXEA_LOCUS25470</name>
</gene>
<comment type="function">
    <text evidence="1">S-adenosyl-L-methionine-dependent methyltransferase that mediates RNA cap1 2'-O-ribose methylation to the 5'-cap structure of RNAs. Methylates the ribose of the first nucleotide of a m(7)GpppG-capped mRNA to produce m(7)GpppNmp (cap1).</text>
</comment>
<keyword evidence="1" id="KW-0489">Methyltransferase</keyword>
<dbReference type="PANTHER" id="PTHR16121:SF0">
    <property type="entry name" value="CAP-SPECIFIC MRNA (NUCLEOSIDE-2'-O-)-METHYLTRANSFERASE 1"/>
    <property type="match status" value="1"/>
</dbReference>
<feature type="compositionally biased region" description="Polar residues" evidence="2">
    <location>
        <begin position="65"/>
        <end position="80"/>
    </location>
</feature>
<keyword evidence="1" id="KW-0539">Nucleus</keyword>
<keyword evidence="1" id="KW-0506">mRNA capping</keyword>
<dbReference type="InterPro" id="IPR002877">
    <property type="entry name" value="RNA_MeTrfase_FtsJ_dom"/>
</dbReference>
<protein>
    <recommendedName>
        <fullName evidence="1">Cap-specific mRNA (nucleoside-2'-O-)-methyltransferase 1</fullName>
        <ecNumber evidence="1">2.1.1.57</ecNumber>
    </recommendedName>
    <alternativeName>
        <fullName evidence="1">Cap1 2'O-ribose methyltransferase 1</fullName>
    </alternativeName>
</protein>
<evidence type="ECO:0000256" key="2">
    <source>
        <dbReference type="SAM" id="MobiDB-lite"/>
    </source>
</evidence>
<dbReference type="Proteomes" id="UP000784294">
    <property type="component" value="Unassembled WGS sequence"/>
</dbReference>
<dbReference type="GO" id="GO:0005737">
    <property type="term" value="C:cytoplasm"/>
    <property type="evidence" value="ECO:0007669"/>
    <property type="project" value="TreeGrafter"/>
</dbReference>
<feature type="compositionally biased region" description="Low complexity" evidence="2">
    <location>
        <begin position="47"/>
        <end position="59"/>
    </location>
</feature>
<dbReference type="EC" id="2.1.1.57" evidence="1"/>